<keyword evidence="3" id="KW-1185">Reference proteome</keyword>
<comment type="caution">
    <text evidence="2">The sequence shown here is derived from an EMBL/GenBank/DDBJ whole genome shotgun (WGS) entry which is preliminary data.</text>
</comment>
<keyword evidence="1" id="KW-0812">Transmembrane</keyword>
<proteinExistence type="predicted"/>
<gene>
    <name evidence="2" type="ORF">DZC52_07770</name>
</gene>
<protein>
    <submittedName>
        <fullName evidence="2">Uncharacterized protein</fullName>
    </submittedName>
</protein>
<feature type="transmembrane region" description="Helical" evidence="1">
    <location>
        <begin position="117"/>
        <end position="137"/>
    </location>
</feature>
<dbReference type="RefSeq" id="WP_116650561.1">
    <property type="nucleotide sequence ID" value="NZ_QUZK01000034.1"/>
</dbReference>
<dbReference type="AlphaFoldDB" id="A0A3E1K976"/>
<evidence type="ECO:0000313" key="3">
    <source>
        <dbReference type="Proteomes" id="UP000260351"/>
    </source>
</evidence>
<dbReference type="Proteomes" id="UP000260351">
    <property type="component" value="Unassembled WGS sequence"/>
</dbReference>
<dbReference type="OrthoDB" id="6717649at2"/>
<sequence length="171" mass="17645">MSEFVSRLVGVMMLKRGPQDLPAGTVPLLAATILYVAATALSLSVGEGPGNTAGILLLAVALPLVLTRIVLALRRRPARWIQTVTALFGTSGLLSLLSLPLAAAAQGAGANASPDPILTVASLVLFFWSFAIDGHIWRHALDTSFAAGLAVAVVLFAVSMYVITTLAGPLS</sequence>
<name>A0A3E1K976_9GAMM</name>
<feature type="transmembrane region" description="Helical" evidence="1">
    <location>
        <begin position="21"/>
        <end position="41"/>
    </location>
</feature>
<keyword evidence="1" id="KW-1133">Transmembrane helix</keyword>
<feature type="transmembrane region" description="Helical" evidence="1">
    <location>
        <begin position="85"/>
        <end position="105"/>
    </location>
</feature>
<organism evidence="2 3">
    <name type="scientific">Wenzhouxiangella sediminis</name>
    <dbReference type="NCBI Taxonomy" id="1792836"/>
    <lineage>
        <taxon>Bacteria</taxon>
        <taxon>Pseudomonadati</taxon>
        <taxon>Pseudomonadota</taxon>
        <taxon>Gammaproteobacteria</taxon>
        <taxon>Chromatiales</taxon>
        <taxon>Wenzhouxiangellaceae</taxon>
        <taxon>Wenzhouxiangella</taxon>
    </lineage>
</organism>
<evidence type="ECO:0000313" key="2">
    <source>
        <dbReference type="EMBL" id="RFF30618.1"/>
    </source>
</evidence>
<keyword evidence="1" id="KW-0472">Membrane</keyword>
<feature type="transmembrane region" description="Helical" evidence="1">
    <location>
        <begin position="144"/>
        <end position="163"/>
    </location>
</feature>
<evidence type="ECO:0000256" key="1">
    <source>
        <dbReference type="SAM" id="Phobius"/>
    </source>
</evidence>
<dbReference type="EMBL" id="QUZK01000034">
    <property type="protein sequence ID" value="RFF30618.1"/>
    <property type="molecule type" value="Genomic_DNA"/>
</dbReference>
<reference evidence="2 3" key="1">
    <citation type="submission" date="2018-08" db="EMBL/GenBank/DDBJ databases">
        <title>Wenzhouxiangella salilacus sp. nov., a novel bacterium isolated from a saline lake in Xinjiang Province, China.</title>
        <authorList>
            <person name="Han S."/>
        </authorList>
    </citation>
    <scope>NUCLEOTIDE SEQUENCE [LARGE SCALE GENOMIC DNA]</scope>
    <source>
        <strain evidence="2 3">XDB06</strain>
    </source>
</reference>
<accession>A0A3E1K976</accession>
<feature type="transmembrane region" description="Helical" evidence="1">
    <location>
        <begin position="53"/>
        <end position="73"/>
    </location>
</feature>